<feature type="transmembrane region" description="Helical" evidence="10">
    <location>
        <begin position="107"/>
        <end position="123"/>
    </location>
</feature>
<dbReference type="GO" id="GO:0006955">
    <property type="term" value="P:immune response"/>
    <property type="evidence" value="ECO:0007669"/>
    <property type="project" value="TreeGrafter"/>
</dbReference>
<dbReference type="PROSITE" id="PS50262">
    <property type="entry name" value="G_PROTEIN_RECEP_F1_2"/>
    <property type="match status" value="1"/>
</dbReference>
<dbReference type="Ensembl" id="ENSCVAT00000005436.1">
    <property type="protein sequence ID" value="ENSCVAP00000006173.1"/>
    <property type="gene ID" value="ENSCVAG00000007667.1"/>
</dbReference>
<evidence type="ECO:0000256" key="8">
    <source>
        <dbReference type="ARBA" id="ARBA00023224"/>
    </source>
</evidence>
<feature type="transmembrane region" description="Helical" evidence="10">
    <location>
        <begin position="274"/>
        <end position="295"/>
    </location>
</feature>
<dbReference type="GO" id="GO:0060326">
    <property type="term" value="P:cell chemotaxis"/>
    <property type="evidence" value="ECO:0007669"/>
    <property type="project" value="TreeGrafter"/>
</dbReference>
<keyword evidence="13" id="KW-1185">Reference proteome</keyword>
<sequence>MENTTYYYEDETAGMYAPCDKNEANNLGAQLSILFYFMFVFSLLGNGLVLAIIYKFERLTTVTNILLLNLVVSSLIFMSSLPFWGIYMQMSRWIFGNAMCKIVGSTYYMGFYSSVLFLTLLTFDRHLAVVYSLPAAHLRNQKYAVISCAVVWLLSGLSCIRPMLIRGAFKYIDNKTYCEETNSVNIDLEKLMNSGFYIQLIIFLILPLAVIIYCYIRITITVVSSKIGTKFQTVRLIFIIVLLFFICWTPFNIVELMEYKTKDCETLKKLSYTLQITRLMAYFYFCISPIFYTFVGRKFQNYFRQLLIKYFPSLKKYISVNEISRTNISTKITSNELINGGQNSLLTSQSEYV</sequence>
<keyword evidence="8 9" id="KW-0807">Transducer</keyword>
<protein>
    <submittedName>
        <fullName evidence="12">C-C chemokine receptor type 1-like</fullName>
    </submittedName>
</protein>
<keyword evidence="4 10" id="KW-1133">Transmembrane helix</keyword>
<proteinExistence type="inferred from homology"/>
<evidence type="ECO:0000256" key="1">
    <source>
        <dbReference type="ARBA" id="ARBA00004651"/>
    </source>
</evidence>
<keyword evidence="7 9" id="KW-0675">Receptor</keyword>
<dbReference type="RefSeq" id="XP_015245518.1">
    <property type="nucleotide sequence ID" value="XM_015390032.1"/>
</dbReference>
<keyword evidence="2" id="KW-1003">Cell membrane</keyword>
<keyword evidence="6 10" id="KW-0472">Membrane</keyword>
<dbReference type="InterPro" id="IPR050119">
    <property type="entry name" value="CCR1-9-like"/>
</dbReference>
<dbReference type="GO" id="GO:0016493">
    <property type="term" value="F:C-C chemokine receptor activity"/>
    <property type="evidence" value="ECO:0007669"/>
    <property type="project" value="TreeGrafter"/>
</dbReference>
<keyword evidence="3 9" id="KW-0812">Transmembrane</keyword>
<dbReference type="InterPro" id="IPR000276">
    <property type="entry name" value="GPCR_Rhodpsn"/>
</dbReference>
<evidence type="ECO:0000256" key="9">
    <source>
        <dbReference type="RuleBase" id="RU000688"/>
    </source>
</evidence>
<reference evidence="12" key="1">
    <citation type="submission" date="2025-08" db="UniProtKB">
        <authorList>
            <consortium name="Ensembl"/>
        </authorList>
    </citation>
    <scope>IDENTIFICATION</scope>
</reference>
<dbReference type="InterPro" id="IPR017452">
    <property type="entry name" value="GPCR_Rhodpsn_7TM"/>
</dbReference>
<dbReference type="Gene3D" id="1.20.1070.10">
    <property type="entry name" value="Rhodopsin 7-helix transmembrane proteins"/>
    <property type="match status" value="1"/>
</dbReference>
<evidence type="ECO:0000256" key="7">
    <source>
        <dbReference type="ARBA" id="ARBA00023170"/>
    </source>
</evidence>
<dbReference type="OMA" id="IYCYIRI"/>
<dbReference type="AlphaFoldDB" id="A0A3Q2CLG3"/>
<comment type="subcellular location">
    <subcellularLocation>
        <location evidence="1">Cell membrane</location>
        <topology evidence="1">Multi-pass membrane protein</topology>
    </subcellularLocation>
</comment>
<evidence type="ECO:0000256" key="3">
    <source>
        <dbReference type="ARBA" id="ARBA00022692"/>
    </source>
</evidence>
<evidence type="ECO:0000256" key="4">
    <source>
        <dbReference type="ARBA" id="ARBA00022989"/>
    </source>
</evidence>
<dbReference type="GO" id="GO:0019722">
    <property type="term" value="P:calcium-mediated signaling"/>
    <property type="evidence" value="ECO:0007669"/>
    <property type="project" value="TreeGrafter"/>
</dbReference>
<dbReference type="KEGG" id="cvg:107094443"/>
<organism evidence="12 13">
    <name type="scientific">Cyprinodon variegatus</name>
    <name type="common">Sheepshead minnow</name>
    <dbReference type="NCBI Taxonomy" id="28743"/>
    <lineage>
        <taxon>Eukaryota</taxon>
        <taxon>Metazoa</taxon>
        <taxon>Chordata</taxon>
        <taxon>Craniata</taxon>
        <taxon>Vertebrata</taxon>
        <taxon>Euteleostomi</taxon>
        <taxon>Actinopterygii</taxon>
        <taxon>Neopterygii</taxon>
        <taxon>Teleostei</taxon>
        <taxon>Neoteleostei</taxon>
        <taxon>Acanthomorphata</taxon>
        <taxon>Ovalentaria</taxon>
        <taxon>Atherinomorphae</taxon>
        <taxon>Cyprinodontiformes</taxon>
        <taxon>Cyprinodontidae</taxon>
        <taxon>Cyprinodon</taxon>
    </lineage>
</organism>
<evidence type="ECO:0000256" key="2">
    <source>
        <dbReference type="ARBA" id="ARBA00022475"/>
    </source>
</evidence>
<dbReference type="GO" id="GO:0009897">
    <property type="term" value="C:external side of plasma membrane"/>
    <property type="evidence" value="ECO:0007669"/>
    <property type="project" value="TreeGrafter"/>
</dbReference>
<dbReference type="Pfam" id="PF00001">
    <property type="entry name" value="7tm_1"/>
    <property type="match status" value="1"/>
</dbReference>
<dbReference type="Proteomes" id="UP000265020">
    <property type="component" value="Unassembled WGS sequence"/>
</dbReference>
<feature type="domain" description="G-protein coupled receptors family 1 profile" evidence="11">
    <location>
        <begin position="45"/>
        <end position="292"/>
    </location>
</feature>
<dbReference type="PRINTS" id="PR00657">
    <property type="entry name" value="CCCHEMOKINER"/>
</dbReference>
<evidence type="ECO:0000256" key="5">
    <source>
        <dbReference type="ARBA" id="ARBA00023040"/>
    </source>
</evidence>
<dbReference type="GO" id="GO:0019957">
    <property type="term" value="F:C-C chemokine binding"/>
    <property type="evidence" value="ECO:0007669"/>
    <property type="project" value="TreeGrafter"/>
</dbReference>
<dbReference type="PRINTS" id="PR00237">
    <property type="entry name" value="GPCRRHODOPSN"/>
</dbReference>
<comment type="similarity">
    <text evidence="9">Belongs to the G-protein coupled receptor 1 family.</text>
</comment>
<reference evidence="12" key="2">
    <citation type="submission" date="2025-09" db="UniProtKB">
        <authorList>
            <consortium name="Ensembl"/>
        </authorList>
    </citation>
    <scope>IDENTIFICATION</scope>
</reference>
<dbReference type="OrthoDB" id="9876908at2759"/>
<feature type="transmembrane region" description="Helical" evidence="10">
    <location>
        <begin position="236"/>
        <end position="254"/>
    </location>
</feature>
<dbReference type="PROSITE" id="PS00237">
    <property type="entry name" value="G_PROTEIN_RECEP_F1_1"/>
    <property type="match status" value="1"/>
</dbReference>
<dbReference type="GO" id="GO:0007204">
    <property type="term" value="P:positive regulation of cytosolic calcium ion concentration"/>
    <property type="evidence" value="ECO:0007669"/>
    <property type="project" value="TreeGrafter"/>
</dbReference>
<dbReference type="SUPFAM" id="SSF81321">
    <property type="entry name" value="Family A G protein-coupled receptor-like"/>
    <property type="match status" value="1"/>
</dbReference>
<accession>A0A3Q2CLG3</accession>
<evidence type="ECO:0000259" key="11">
    <source>
        <dbReference type="PROSITE" id="PS50262"/>
    </source>
</evidence>
<dbReference type="PANTHER" id="PTHR10489">
    <property type="entry name" value="CELL ADHESION MOLECULE"/>
    <property type="match status" value="1"/>
</dbReference>
<feature type="transmembrane region" description="Helical" evidence="10">
    <location>
        <begin position="143"/>
        <end position="164"/>
    </location>
</feature>
<dbReference type="InterPro" id="IPR000355">
    <property type="entry name" value="Chemokine_rcpt"/>
</dbReference>
<feature type="transmembrane region" description="Helical" evidence="10">
    <location>
        <begin position="66"/>
        <end position="87"/>
    </location>
</feature>
<evidence type="ECO:0000313" key="13">
    <source>
        <dbReference type="Proteomes" id="UP000265020"/>
    </source>
</evidence>
<dbReference type="GeneID" id="107094443"/>
<dbReference type="GeneTree" id="ENSGT01110000267168"/>
<evidence type="ECO:0000256" key="10">
    <source>
        <dbReference type="SAM" id="Phobius"/>
    </source>
</evidence>
<name>A0A3Q2CLG3_CYPVA</name>
<feature type="transmembrane region" description="Helical" evidence="10">
    <location>
        <begin position="196"/>
        <end position="216"/>
    </location>
</feature>
<evidence type="ECO:0000256" key="6">
    <source>
        <dbReference type="ARBA" id="ARBA00023136"/>
    </source>
</evidence>
<feature type="transmembrane region" description="Helical" evidence="10">
    <location>
        <begin position="33"/>
        <end position="54"/>
    </location>
</feature>
<keyword evidence="5 9" id="KW-0297">G-protein coupled receptor</keyword>
<evidence type="ECO:0000313" key="12">
    <source>
        <dbReference type="Ensembl" id="ENSCVAP00000006173.1"/>
    </source>
</evidence>
<dbReference type="PANTHER" id="PTHR10489:SF922">
    <property type="entry name" value="C-C CHEMOKINE RECEPTOR FAMILY-LIKE-RELATED"/>
    <property type="match status" value="1"/>
</dbReference>